<evidence type="ECO:0000256" key="5">
    <source>
        <dbReference type="ARBA" id="ARBA00037982"/>
    </source>
</evidence>
<dbReference type="Gene3D" id="1.10.510.10">
    <property type="entry name" value="Transferase(Phosphotransferase) domain 1"/>
    <property type="match status" value="1"/>
</dbReference>
<dbReference type="GO" id="GO:0005634">
    <property type="term" value="C:nucleus"/>
    <property type="evidence" value="ECO:0007669"/>
    <property type="project" value="TreeGrafter"/>
</dbReference>
<dbReference type="Proteomes" id="UP000728032">
    <property type="component" value="Unassembled WGS sequence"/>
</dbReference>
<accession>A0A7R9QTT5</accession>
<evidence type="ECO:0000256" key="2">
    <source>
        <dbReference type="ARBA" id="ARBA00022741"/>
    </source>
</evidence>
<dbReference type="InterPro" id="IPR050339">
    <property type="entry name" value="CC_SR_Kinase"/>
</dbReference>
<evidence type="ECO:0000313" key="7">
    <source>
        <dbReference type="EMBL" id="CAD7656560.1"/>
    </source>
</evidence>
<reference evidence="7" key="1">
    <citation type="submission" date="2020-11" db="EMBL/GenBank/DDBJ databases">
        <authorList>
            <person name="Tran Van P."/>
        </authorList>
    </citation>
    <scope>NUCLEOTIDE SEQUENCE</scope>
</reference>
<comment type="similarity">
    <text evidence="5">Belongs to the protein kinase superfamily. Ser/Thr protein kinase family. GCN2 subfamily.</text>
</comment>
<gene>
    <name evidence="7" type="ORF">ONB1V03_LOCUS13196</name>
</gene>
<dbReference type="Pfam" id="PF00069">
    <property type="entry name" value="Pkinase"/>
    <property type="match status" value="1"/>
</dbReference>
<dbReference type="GO" id="GO:0004672">
    <property type="term" value="F:protein kinase activity"/>
    <property type="evidence" value="ECO:0007669"/>
    <property type="project" value="InterPro"/>
</dbReference>
<keyword evidence="4" id="KW-0067">ATP-binding</keyword>
<feature type="domain" description="Protein kinase" evidence="6">
    <location>
        <begin position="1"/>
        <end position="145"/>
    </location>
</feature>
<dbReference type="InterPro" id="IPR011009">
    <property type="entry name" value="Kinase-like_dom_sf"/>
</dbReference>
<dbReference type="SUPFAM" id="SSF56112">
    <property type="entry name" value="Protein kinase-like (PK-like)"/>
    <property type="match status" value="1"/>
</dbReference>
<sequence>MDAWVEKDMAYIKMELCSHISGSHEFNRIIHRDLKPDNILLTHTVTNGRFFKLCDFGLAVLHEGTGSQHTGGVGTLRYMAPEVKLNAKYTTKADVYSLAVIAYELENDLEIYSSSSFYDQRLFLECMLESMMQTMSIRRPGCPQK</sequence>
<dbReference type="PROSITE" id="PS50011">
    <property type="entry name" value="PROTEIN_KINASE_DOM"/>
    <property type="match status" value="1"/>
</dbReference>
<dbReference type="InterPro" id="IPR000719">
    <property type="entry name" value="Prot_kinase_dom"/>
</dbReference>
<dbReference type="SMART" id="SM00220">
    <property type="entry name" value="S_TKc"/>
    <property type="match status" value="1"/>
</dbReference>
<keyword evidence="3" id="KW-0418">Kinase</keyword>
<evidence type="ECO:0000256" key="1">
    <source>
        <dbReference type="ARBA" id="ARBA00022679"/>
    </source>
</evidence>
<evidence type="ECO:0000259" key="6">
    <source>
        <dbReference type="PROSITE" id="PS50011"/>
    </source>
</evidence>
<dbReference type="EMBL" id="CAJPVJ010011355">
    <property type="protein sequence ID" value="CAG2173747.1"/>
    <property type="molecule type" value="Genomic_DNA"/>
</dbReference>
<dbReference type="EMBL" id="OC926180">
    <property type="protein sequence ID" value="CAD7656560.1"/>
    <property type="molecule type" value="Genomic_DNA"/>
</dbReference>
<evidence type="ECO:0000256" key="4">
    <source>
        <dbReference type="ARBA" id="ARBA00022840"/>
    </source>
</evidence>
<evidence type="ECO:0000256" key="3">
    <source>
        <dbReference type="ARBA" id="ARBA00022777"/>
    </source>
</evidence>
<dbReference type="PANTHER" id="PTHR11042">
    <property type="entry name" value="EUKARYOTIC TRANSLATION INITIATION FACTOR 2-ALPHA KINASE EIF2-ALPHA KINASE -RELATED"/>
    <property type="match status" value="1"/>
</dbReference>
<keyword evidence="2" id="KW-0547">Nucleotide-binding</keyword>
<evidence type="ECO:0000313" key="8">
    <source>
        <dbReference type="Proteomes" id="UP000728032"/>
    </source>
</evidence>
<dbReference type="GO" id="GO:0005737">
    <property type="term" value="C:cytoplasm"/>
    <property type="evidence" value="ECO:0007669"/>
    <property type="project" value="TreeGrafter"/>
</dbReference>
<protein>
    <recommendedName>
        <fullName evidence="6">Protein kinase domain-containing protein</fullName>
    </recommendedName>
</protein>
<name>A0A7R9QTT5_9ACAR</name>
<proteinExistence type="inferred from homology"/>
<organism evidence="7">
    <name type="scientific">Oppiella nova</name>
    <dbReference type="NCBI Taxonomy" id="334625"/>
    <lineage>
        <taxon>Eukaryota</taxon>
        <taxon>Metazoa</taxon>
        <taxon>Ecdysozoa</taxon>
        <taxon>Arthropoda</taxon>
        <taxon>Chelicerata</taxon>
        <taxon>Arachnida</taxon>
        <taxon>Acari</taxon>
        <taxon>Acariformes</taxon>
        <taxon>Sarcoptiformes</taxon>
        <taxon>Oribatida</taxon>
        <taxon>Brachypylina</taxon>
        <taxon>Oppioidea</taxon>
        <taxon>Oppiidae</taxon>
        <taxon>Oppiella</taxon>
    </lineage>
</organism>
<dbReference type="InterPro" id="IPR008271">
    <property type="entry name" value="Ser/Thr_kinase_AS"/>
</dbReference>
<keyword evidence="1" id="KW-0808">Transferase</keyword>
<dbReference type="GO" id="GO:0005524">
    <property type="term" value="F:ATP binding"/>
    <property type="evidence" value="ECO:0007669"/>
    <property type="project" value="UniProtKB-KW"/>
</dbReference>
<dbReference type="PROSITE" id="PS00108">
    <property type="entry name" value="PROTEIN_KINASE_ST"/>
    <property type="match status" value="1"/>
</dbReference>
<dbReference type="OrthoDB" id="7412269at2759"/>
<dbReference type="AlphaFoldDB" id="A0A7R9QTT5"/>
<keyword evidence="8" id="KW-1185">Reference proteome</keyword>